<evidence type="ECO:0000259" key="7">
    <source>
        <dbReference type="Pfam" id="PF00248"/>
    </source>
</evidence>
<proteinExistence type="inferred from homology"/>
<dbReference type="FunFam" id="3.20.20.100:FF:000015">
    <property type="entry name" value="Oxidoreductase, aldo/keto reductase family"/>
    <property type="match status" value="1"/>
</dbReference>
<dbReference type="InterPro" id="IPR023210">
    <property type="entry name" value="NADP_OxRdtase_dom"/>
</dbReference>
<dbReference type="RefSeq" id="WP_106563259.1">
    <property type="nucleotide sequence ID" value="NZ_PYAU01000001.1"/>
</dbReference>
<comment type="caution">
    <text evidence="8">The sequence shown here is derived from an EMBL/GenBank/DDBJ whole genome shotgun (WGS) entry which is preliminary data.</text>
</comment>
<feature type="domain" description="NADP-dependent oxidoreductase" evidence="7">
    <location>
        <begin position="24"/>
        <end position="261"/>
    </location>
</feature>
<evidence type="ECO:0000256" key="4">
    <source>
        <dbReference type="PIRSR" id="PIRSR000097-1"/>
    </source>
</evidence>
<comment type="similarity">
    <text evidence="1">Belongs to the aldo/keto reductase family.</text>
</comment>
<dbReference type="EMBL" id="PYAU01000001">
    <property type="protein sequence ID" value="PSL38214.1"/>
    <property type="molecule type" value="Genomic_DNA"/>
</dbReference>
<reference evidence="8 10" key="1">
    <citation type="submission" date="2018-03" db="EMBL/GenBank/DDBJ databases">
        <title>Genomic Encyclopedia of Archaeal and Bacterial Type Strains, Phase II (KMG-II): from individual species to whole genera.</title>
        <authorList>
            <person name="Goeker M."/>
        </authorList>
    </citation>
    <scope>NUCLEOTIDE SEQUENCE [LARGE SCALE GENOMIC DNA]</scope>
    <source>
        <strain evidence="8 10">DSM 21548</strain>
    </source>
</reference>
<evidence type="ECO:0000256" key="6">
    <source>
        <dbReference type="PIRSR" id="PIRSR000097-3"/>
    </source>
</evidence>
<dbReference type="Pfam" id="PF00248">
    <property type="entry name" value="Aldo_ket_red"/>
    <property type="match status" value="1"/>
</dbReference>
<reference evidence="9 11" key="2">
    <citation type="submission" date="2018-12" db="EMBL/GenBank/DDBJ databases">
        <authorList>
            <person name="hu s."/>
            <person name="Xu Y."/>
            <person name="Xu B."/>
            <person name="Li F."/>
        </authorList>
    </citation>
    <scope>NUCLEOTIDE SEQUENCE [LARGE SCALE GENOMIC DNA]</scope>
    <source>
        <strain evidence="9 11">KSW2-17</strain>
    </source>
</reference>
<keyword evidence="3" id="KW-0560">Oxidoreductase</keyword>
<dbReference type="InterPro" id="IPR020471">
    <property type="entry name" value="AKR"/>
</dbReference>
<evidence type="ECO:0000313" key="11">
    <source>
        <dbReference type="Proteomes" id="UP000268291"/>
    </source>
</evidence>
<dbReference type="PROSITE" id="PS00798">
    <property type="entry name" value="ALDOKETO_REDUCTASE_1"/>
    <property type="match status" value="1"/>
</dbReference>
<dbReference type="PIRSF" id="PIRSF000097">
    <property type="entry name" value="AKR"/>
    <property type="match status" value="1"/>
</dbReference>
<dbReference type="PANTHER" id="PTHR43827:SF3">
    <property type="entry name" value="NADP-DEPENDENT OXIDOREDUCTASE DOMAIN-CONTAINING PROTEIN"/>
    <property type="match status" value="1"/>
</dbReference>
<evidence type="ECO:0000256" key="2">
    <source>
        <dbReference type="ARBA" id="ARBA00022857"/>
    </source>
</evidence>
<dbReference type="GO" id="GO:0016616">
    <property type="term" value="F:oxidoreductase activity, acting on the CH-OH group of donors, NAD or NADP as acceptor"/>
    <property type="evidence" value="ECO:0007669"/>
    <property type="project" value="UniProtKB-ARBA"/>
</dbReference>
<dbReference type="Proteomes" id="UP000241203">
    <property type="component" value="Unassembled WGS sequence"/>
</dbReference>
<dbReference type="PROSITE" id="PS00063">
    <property type="entry name" value="ALDOKETO_REDUCTASE_3"/>
    <property type="match status" value="1"/>
</dbReference>
<dbReference type="Proteomes" id="UP000268291">
    <property type="component" value="Unassembled WGS sequence"/>
</dbReference>
<keyword evidence="11" id="KW-1185">Reference proteome</keyword>
<dbReference type="AlphaFoldDB" id="A0A2P8GW72"/>
<sequence length="274" mass="29999">MRSPLLSPTRPDIDMPLLGLGVFDMDDETTARIVCTAIELGYRSIDTAAVYGNERGVGEGIRRSGIDRDDLFVTTKLWIDAHDEAGAVRAAADSLDRLGLDHVDLYLVHWPHSAGGRHRDAWRGLEAARRSGLARHIGVSNFSPAQLADLVELGGEIPAVNQIELHPFHTRRLERAAHEALGIVTESWSPLARGRVFGDPTLERIASAYGVSVARVVLRWHVQSGLVTVPKSSDPGRLAENLDVFSFALGDDDMAAIDALDRGEHVEPDYYRLA</sequence>
<dbReference type="InterPro" id="IPR018170">
    <property type="entry name" value="Aldo/ket_reductase_CS"/>
</dbReference>
<keyword evidence="2" id="KW-0521">NADP</keyword>
<evidence type="ECO:0000256" key="3">
    <source>
        <dbReference type="ARBA" id="ARBA00023002"/>
    </source>
</evidence>
<organism evidence="8 10">
    <name type="scientific">Labedella gwakjiensis</name>
    <dbReference type="NCBI Taxonomy" id="390269"/>
    <lineage>
        <taxon>Bacteria</taxon>
        <taxon>Bacillati</taxon>
        <taxon>Actinomycetota</taxon>
        <taxon>Actinomycetes</taxon>
        <taxon>Micrococcales</taxon>
        <taxon>Microbacteriaceae</taxon>
        <taxon>Labedella</taxon>
    </lineage>
</organism>
<evidence type="ECO:0000313" key="8">
    <source>
        <dbReference type="EMBL" id="PSL38214.1"/>
    </source>
</evidence>
<dbReference type="CDD" id="cd19071">
    <property type="entry name" value="AKR_AKR1-5-like"/>
    <property type="match status" value="1"/>
</dbReference>
<evidence type="ECO:0000256" key="1">
    <source>
        <dbReference type="ARBA" id="ARBA00007905"/>
    </source>
</evidence>
<dbReference type="SUPFAM" id="SSF51430">
    <property type="entry name" value="NAD(P)-linked oxidoreductase"/>
    <property type="match status" value="1"/>
</dbReference>
<evidence type="ECO:0000256" key="5">
    <source>
        <dbReference type="PIRSR" id="PIRSR000097-2"/>
    </source>
</evidence>
<dbReference type="PROSITE" id="PS00062">
    <property type="entry name" value="ALDOKETO_REDUCTASE_2"/>
    <property type="match status" value="1"/>
</dbReference>
<dbReference type="EMBL" id="RZGY01000001">
    <property type="protein sequence ID" value="RUQ87245.1"/>
    <property type="molecule type" value="Genomic_DNA"/>
</dbReference>
<dbReference type="InterPro" id="IPR036812">
    <property type="entry name" value="NAD(P)_OxRdtase_dom_sf"/>
</dbReference>
<dbReference type="PRINTS" id="PR00069">
    <property type="entry name" value="ALDKETRDTASE"/>
</dbReference>
<dbReference type="OrthoDB" id="9804790at2"/>
<evidence type="ECO:0000313" key="10">
    <source>
        <dbReference type="Proteomes" id="UP000241203"/>
    </source>
</evidence>
<evidence type="ECO:0000313" key="9">
    <source>
        <dbReference type="EMBL" id="RUQ87245.1"/>
    </source>
</evidence>
<protein>
    <submittedName>
        <fullName evidence="8">2,5-diketo-D-gluconate reductase A</fullName>
    </submittedName>
    <submittedName>
        <fullName evidence="9">Aldo/keto reductase</fullName>
    </submittedName>
</protein>
<gene>
    <name evidence="8" type="ORF">CLV49_1831</name>
    <name evidence="9" type="ORF">ELQ93_10065</name>
</gene>
<feature type="active site" description="Proton donor" evidence="4">
    <location>
        <position position="51"/>
    </location>
</feature>
<dbReference type="PANTHER" id="PTHR43827">
    <property type="entry name" value="2,5-DIKETO-D-GLUCONIC ACID REDUCTASE"/>
    <property type="match status" value="1"/>
</dbReference>
<feature type="site" description="Lowers pKa of active site Tyr" evidence="6">
    <location>
        <position position="76"/>
    </location>
</feature>
<feature type="binding site" evidence="5">
    <location>
        <position position="109"/>
    </location>
    <ligand>
        <name>substrate</name>
    </ligand>
</feature>
<accession>A0A2P8GW72</accession>
<dbReference type="Gene3D" id="3.20.20.100">
    <property type="entry name" value="NADP-dependent oxidoreductase domain"/>
    <property type="match status" value="1"/>
</dbReference>
<name>A0A2P8GW72_9MICO</name>